<evidence type="ECO:0000259" key="7">
    <source>
        <dbReference type="SMART" id="SM00839"/>
    </source>
</evidence>
<dbReference type="SUPFAM" id="SSF53223">
    <property type="entry name" value="Aminoacid dehydrogenase-like, N-terminal domain"/>
    <property type="match status" value="1"/>
</dbReference>
<dbReference type="InterPro" id="IPR036291">
    <property type="entry name" value="NAD(P)-bd_dom_sf"/>
</dbReference>
<dbReference type="GO" id="GO:0000166">
    <property type="term" value="F:nucleotide binding"/>
    <property type="evidence" value="ECO:0007669"/>
    <property type="project" value="UniProtKB-KW"/>
</dbReference>
<feature type="active site" description="Proton donor/acceptor" evidence="4">
    <location>
        <position position="84"/>
    </location>
</feature>
<evidence type="ECO:0000256" key="1">
    <source>
        <dbReference type="ARBA" id="ARBA00006382"/>
    </source>
</evidence>
<dbReference type="Gene3D" id="3.40.50.10860">
    <property type="entry name" value="Leucine Dehydrogenase, chain A, domain 1"/>
    <property type="match status" value="1"/>
</dbReference>
<dbReference type="Proteomes" id="UP000225972">
    <property type="component" value="Unassembled WGS sequence"/>
</dbReference>
<dbReference type="EMBL" id="FXXP01000002">
    <property type="protein sequence ID" value="SMX28932.1"/>
    <property type="molecule type" value="Genomic_DNA"/>
</dbReference>
<feature type="binding site" evidence="5">
    <location>
        <begin position="181"/>
        <end position="186"/>
    </location>
    <ligand>
        <name>NAD(+)</name>
        <dbReference type="ChEBI" id="CHEBI:57540"/>
    </ligand>
</feature>
<dbReference type="PANTHER" id="PTHR42722:SF1">
    <property type="entry name" value="VALINE DEHYDROGENASE"/>
    <property type="match status" value="1"/>
</dbReference>
<accession>A0A238JG45</accession>
<keyword evidence="9" id="KW-1185">Reference proteome</keyword>
<dbReference type="Pfam" id="PF02812">
    <property type="entry name" value="ELFV_dehydrog_N"/>
    <property type="match status" value="1"/>
</dbReference>
<dbReference type="InterPro" id="IPR006097">
    <property type="entry name" value="Glu/Leu/Phe/Val/Trp_DH_dimer"/>
</dbReference>
<dbReference type="GO" id="GO:0050049">
    <property type="term" value="F:L-leucine dehydrogenase activity"/>
    <property type="evidence" value="ECO:0007669"/>
    <property type="project" value="UniProtKB-EC"/>
</dbReference>
<evidence type="ECO:0000256" key="5">
    <source>
        <dbReference type="PIRSR" id="PIRSR000188-2"/>
    </source>
</evidence>
<evidence type="ECO:0000256" key="3">
    <source>
        <dbReference type="ARBA" id="ARBA00023027"/>
    </source>
</evidence>
<comment type="similarity">
    <text evidence="1 6">Belongs to the Glu/Leu/Phe/Val dehydrogenases family.</text>
</comment>
<protein>
    <submittedName>
        <fullName evidence="8">Leucine dehydrogenase</fullName>
        <ecNumber evidence="8">1.4.1.9</ecNumber>
    </submittedName>
</protein>
<dbReference type="EC" id="1.4.1.9" evidence="8"/>
<gene>
    <name evidence="8" type="primary">ldh_2</name>
    <name evidence="8" type="ORF">TRP8649_03060</name>
</gene>
<dbReference type="Gene3D" id="3.40.50.720">
    <property type="entry name" value="NAD(P)-binding Rossmann-like Domain"/>
    <property type="match status" value="1"/>
</dbReference>
<keyword evidence="3 5" id="KW-0520">NAD</keyword>
<dbReference type="SMART" id="SM00839">
    <property type="entry name" value="ELFV_dehydrog"/>
    <property type="match status" value="1"/>
</dbReference>
<evidence type="ECO:0000313" key="9">
    <source>
        <dbReference type="Proteomes" id="UP000225972"/>
    </source>
</evidence>
<organism evidence="8 9">
    <name type="scientific">Pelagimonas phthalicica</name>
    <dbReference type="NCBI Taxonomy" id="1037362"/>
    <lineage>
        <taxon>Bacteria</taxon>
        <taxon>Pseudomonadati</taxon>
        <taxon>Pseudomonadota</taxon>
        <taxon>Alphaproteobacteria</taxon>
        <taxon>Rhodobacterales</taxon>
        <taxon>Roseobacteraceae</taxon>
        <taxon>Pelagimonas</taxon>
    </lineage>
</organism>
<dbReference type="InterPro" id="IPR006095">
    <property type="entry name" value="Glu/Leu/Phe/Val/Trp_DH"/>
</dbReference>
<dbReference type="InterPro" id="IPR016211">
    <property type="entry name" value="Glu/Phe/Leu/Val/Trp_DH_bac/arc"/>
</dbReference>
<feature type="domain" description="Glutamate/phenylalanine/leucine/valine/L-tryptophan dehydrogenase C-terminal" evidence="7">
    <location>
        <begin position="145"/>
        <end position="349"/>
    </location>
</feature>
<dbReference type="SUPFAM" id="SSF51735">
    <property type="entry name" value="NAD(P)-binding Rossmann-fold domains"/>
    <property type="match status" value="1"/>
</dbReference>
<reference evidence="9" key="1">
    <citation type="submission" date="2017-05" db="EMBL/GenBank/DDBJ databases">
        <authorList>
            <person name="Rodrigo-Torres L."/>
            <person name="Arahal R. D."/>
            <person name="Lucena T."/>
        </authorList>
    </citation>
    <scope>NUCLEOTIDE SEQUENCE [LARGE SCALE GENOMIC DNA]</scope>
    <source>
        <strain evidence="9">CECT 8649</strain>
    </source>
</reference>
<dbReference type="RefSeq" id="WP_176556037.1">
    <property type="nucleotide sequence ID" value="NZ_FXXP01000002.1"/>
</dbReference>
<dbReference type="Pfam" id="PF00208">
    <property type="entry name" value="ELFV_dehydrog"/>
    <property type="match status" value="2"/>
</dbReference>
<name>A0A238JG45_9RHOB</name>
<evidence type="ECO:0000256" key="6">
    <source>
        <dbReference type="RuleBase" id="RU004417"/>
    </source>
</evidence>
<sequence length="350" mass="36569">MTLTAPTLTDLAVATHERVVHVEGLPGGLSALIAIHSTARGPAAGGLRMRSYDSFDAAVEDVLRLSHGMTLKNAAADLPLGGGKAVIMGDVATQKTPELMEAFGMAVDQLGGDYRTAEDMGMTPEDMAIISRQTKFVAGLPGKSGDPSPITARGVFLSMKVAAKHKFGSDDLNGKRVAMQGLGHVGWHLADMLHEAGAELIVTDVNEDALDEAVVSFNAKVVGLDEIYGQDVEIFAPCAIGAVLNAKTIPMLTCEVVCGAANNLLATPEDGQRLVERGILYAPDFVANGGGIINATPEIIGQTQDAAWLEGKLQALSNNMDAILSESLRSGLPPHEVAEHMVEAKVSLAA</sequence>
<keyword evidence="2 6" id="KW-0560">Oxidoreductase</keyword>
<dbReference type="InterPro" id="IPR046346">
    <property type="entry name" value="Aminoacid_DH-like_N_sf"/>
</dbReference>
<dbReference type="CDD" id="cd01075">
    <property type="entry name" value="NAD_bind_Leu_Phe_Val_DH"/>
    <property type="match status" value="1"/>
</dbReference>
<evidence type="ECO:0000313" key="8">
    <source>
        <dbReference type="EMBL" id="SMX28932.1"/>
    </source>
</evidence>
<dbReference type="PIRSF" id="PIRSF000188">
    <property type="entry name" value="Phe_leu_dh"/>
    <property type="match status" value="1"/>
</dbReference>
<evidence type="ECO:0000256" key="4">
    <source>
        <dbReference type="PIRSR" id="PIRSR000188-1"/>
    </source>
</evidence>
<evidence type="ECO:0000256" key="2">
    <source>
        <dbReference type="ARBA" id="ARBA00023002"/>
    </source>
</evidence>
<dbReference type="AlphaFoldDB" id="A0A238JG45"/>
<keyword evidence="5" id="KW-0547">Nucleotide-binding</keyword>
<proteinExistence type="inferred from homology"/>
<dbReference type="PRINTS" id="PR00082">
    <property type="entry name" value="GLFDHDRGNASE"/>
</dbReference>
<dbReference type="PANTHER" id="PTHR42722">
    <property type="entry name" value="LEUCINE DEHYDROGENASE"/>
    <property type="match status" value="1"/>
</dbReference>
<dbReference type="InterPro" id="IPR006096">
    <property type="entry name" value="Glu/Leu/Phe/Val/Trp_DH_C"/>
</dbReference>
<dbReference type="GO" id="GO:0006520">
    <property type="term" value="P:amino acid metabolic process"/>
    <property type="evidence" value="ECO:0007669"/>
    <property type="project" value="InterPro"/>
</dbReference>